<protein>
    <submittedName>
        <fullName evidence="2">Uncharacterized protein</fullName>
    </submittedName>
</protein>
<keyword evidence="1" id="KW-1133">Transmembrane helix</keyword>
<gene>
    <name evidence="2" type="ORF">A3I41_04240</name>
</gene>
<organism evidence="2 3">
    <name type="scientific">Candidatus Uhrbacteria bacterium RIFCSPLOWO2_02_FULL_48_18</name>
    <dbReference type="NCBI Taxonomy" id="1802408"/>
    <lineage>
        <taxon>Bacteria</taxon>
        <taxon>Candidatus Uhriibacteriota</taxon>
    </lineage>
</organism>
<sequence length="109" mass="11772">MKSLSLFILAATLFIGLTFAGNAFFGMDHGMEMGSVECVNHCLSTFVFPAVSSSALPLILFVAFSIALALRSMGGSRPASTNPMQYNRLTEPIGLLLRSRKLSPVMIRD</sequence>
<feature type="transmembrane region" description="Helical" evidence="1">
    <location>
        <begin position="44"/>
        <end position="70"/>
    </location>
</feature>
<accession>A0A1F7V9J7</accession>
<dbReference type="AlphaFoldDB" id="A0A1F7V9J7"/>
<comment type="caution">
    <text evidence="2">The sequence shown here is derived from an EMBL/GenBank/DDBJ whole genome shotgun (WGS) entry which is preliminary data.</text>
</comment>
<reference evidence="2 3" key="1">
    <citation type="journal article" date="2016" name="Nat. Commun.">
        <title>Thousands of microbial genomes shed light on interconnected biogeochemical processes in an aquifer system.</title>
        <authorList>
            <person name="Anantharaman K."/>
            <person name="Brown C.T."/>
            <person name="Hug L.A."/>
            <person name="Sharon I."/>
            <person name="Castelle C.J."/>
            <person name="Probst A.J."/>
            <person name="Thomas B.C."/>
            <person name="Singh A."/>
            <person name="Wilkins M.J."/>
            <person name="Karaoz U."/>
            <person name="Brodie E.L."/>
            <person name="Williams K.H."/>
            <person name="Hubbard S.S."/>
            <person name="Banfield J.F."/>
        </authorList>
    </citation>
    <scope>NUCLEOTIDE SEQUENCE [LARGE SCALE GENOMIC DNA]</scope>
</reference>
<proteinExistence type="predicted"/>
<evidence type="ECO:0000313" key="3">
    <source>
        <dbReference type="Proteomes" id="UP000176593"/>
    </source>
</evidence>
<keyword evidence="1" id="KW-0812">Transmembrane</keyword>
<dbReference type="EMBL" id="MGEQ01000003">
    <property type="protein sequence ID" value="OGL87121.1"/>
    <property type="molecule type" value="Genomic_DNA"/>
</dbReference>
<dbReference type="Proteomes" id="UP000176593">
    <property type="component" value="Unassembled WGS sequence"/>
</dbReference>
<name>A0A1F7V9J7_9BACT</name>
<evidence type="ECO:0000256" key="1">
    <source>
        <dbReference type="SAM" id="Phobius"/>
    </source>
</evidence>
<evidence type="ECO:0000313" key="2">
    <source>
        <dbReference type="EMBL" id="OGL87121.1"/>
    </source>
</evidence>
<keyword evidence="1" id="KW-0472">Membrane</keyword>